<gene>
    <name evidence="1" type="ORF">F4820DRAFT_459643</name>
</gene>
<evidence type="ECO:0000313" key="1">
    <source>
        <dbReference type="EMBL" id="KAI4863209.1"/>
    </source>
</evidence>
<organism evidence="1 2">
    <name type="scientific">Hypoxylon rubiginosum</name>
    <dbReference type="NCBI Taxonomy" id="110542"/>
    <lineage>
        <taxon>Eukaryota</taxon>
        <taxon>Fungi</taxon>
        <taxon>Dikarya</taxon>
        <taxon>Ascomycota</taxon>
        <taxon>Pezizomycotina</taxon>
        <taxon>Sordariomycetes</taxon>
        <taxon>Xylariomycetidae</taxon>
        <taxon>Xylariales</taxon>
        <taxon>Hypoxylaceae</taxon>
        <taxon>Hypoxylon</taxon>
    </lineage>
</organism>
<dbReference type="EMBL" id="MU393508">
    <property type="protein sequence ID" value="KAI4863209.1"/>
    <property type="molecule type" value="Genomic_DNA"/>
</dbReference>
<sequence length="594" mass="64330">MPMLKRPWEKYEPFIGPNLSNRTWPSGTIKNAPRWLTTDLRDGNQSLASPMSISQKWIYFNLLVGLGYKEIEVSTPTASATEYGFTRQLIETPGAVPDDVWLQVLCPCRLDLIQQTVESLKGANKVIISLYFAASPVWLDTVFGLSQQDVYDRVVEAVAYAKSITKEDPSQQGTAWNLMFSPEAFSGSDMGYCLRLCEATKAIWAPTVENPIILNLPATVEMSTPNVYADQVEIFSTSISERDKVCVSLHVHNDRGSAVAAAELGLLAGAERIEGCLFGNGERSGNVDLVTLALNLYSQGIDPGVSFSDISLVRAVVEEITDIRVHPRAPYAGNLFFTAYSGAHQDAINKGLAKFKARSGEGQRLWKVPYLSMDPQDLGLSRDDIIRVNSQSGKGGVAWTLSNELHVDLPRGLQLQFSKTVKEASEAYFTSEPDSRIISADVRQVNESENGDCHKSYGDRKLVAVTGTSEGEAYKIVNALVNVKGITQRLEGKGTDVISALTNSLASTPISNVTFSVARCDLVPALGELKALLVVECQAGNRGQSGWGVRSCDDSDASATLAALSSALCELLGSTNFNMQAVSNLGVVLDIPSP</sequence>
<keyword evidence="2" id="KW-1185">Reference proteome</keyword>
<comment type="caution">
    <text evidence="1">The sequence shown here is derived from an EMBL/GenBank/DDBJ whole genome shotgun (WGS) entry which is preliminary data.</text>
</comment>
<proteinExistence type="predicted"/>
<name>A0ACB9YV44_9PEZI</name>
<evidence type="ECO:0000313" key="2">
    <source>
        <dbReference type="Proteomes" id="UP001497700"/>
    </source>
</evidence>
<protein>
    <submittedName>
        <fullName evidence="1">Uncharacterized protein</fullName>
    </submittedName>
</protein>
<dbReference type="Proteomes" id="UP001497700">
    <property type="component" value="Unassembled WGS sequence"/>
</dbReference>
<accession>A0ACB9YV44</accession>
<reference evidence="1 2" key="1">
    <citation type="journal article" date="2022" name="New Phytol.">
        <title>Ecological generalism drives hyperdiversity of secondary metabolite gene clusters in xylarialean endophytes.</title>
        <authorList>
            <person name="Franco M.E.E."/>
            <person name="Wisecaver J.H."/>
            <person name="Arnold A.E."/>
            <person name="Ju Y.M."/>
            <person name="Slot J.C."/>
            <person name="Ahrendt S."/>
            <person name="Moore L.P."/>
            <person name="Eastman K.E."/>
            <person name="Scott K."/>
            <person name="Konkel Z."/>
            <person name="Mondo S.J."/>
            <person name="Kuo A."/>
            <person name="Hayes R.D."/>
            <person name="Haridas S."/>
            <person name="Andreopoulos B."/>
            <person name="Riley R."/>
            <person name="LaButti K."/>
            <person name="Pangilinan J."/>
            <person name="Lipzen A."/>
            <person name="Amirebrahimi M."/>
            <person name="Yan J."/>
            <person name="Adam C."/>
            <person name="Keymanesh K."/>
            <person name="Ng V."/>
            <person name="Louie K."/>
            <person name="Northen T."/>
            <person name="Drula E."/>
            <person name="Henrissat B."/>
            <person name="Hsieh H.M."/>
            <person name="Youens-Clark K."/>
            <person name="Lutzoni F."/>
            <person name="Miadlikowska J."/>
            <person name="Eastwood D.C."/>
            <person name="Hamelin R.C."/>
            <person name="Grigoriev I.V."/>
            <person name="U'Ren J.M."/>
        </authorList>
    </citation>
    <scope>NUCLEOTIDE SEQUENCE [LARGE SCALE GENOMIC DNA]</scope>
    <source>
        <strain evidence="1 2">CBS 119005</strain>
    </source>
</reference>